<dbReference type="EMBL" id="MT733049">
    <property type="protein sequence ID" value="QOD39599.1"/>
    <property type="molecule type" value="Genomic_DNA"/>
</dbReference>
<sequence>MNCARDKAICDCSKCLHCGLCTSGSQYHRSCYKEIGFDFMAEDNEVSELLARDEELPSEQQEAEAVALQRDTPFSFEEQRTFEENALFSETYQHEMVKTDVDVVWPALAEAYPYEDFNSVAFQRMDLHKYLSSEVTKLEFFVASNQWGSDFAFYPKEIPVRMRKGVVVRHNGDGHDVYHMSCIDTDSAGFNAGGFSKGLLTVETADVGHYFNMMADNPNLFFCKYCEKYMFDCVEHYDGKAWEIPPTDVWPECNHLVHSSTDYQELNYLTLYAHKLIAVVYPQEPPRKKVRRRLFE</sequence>
<reference evidence="1" key="1">
    <citation type="submission" date="2020-07" db="EMBL/GenBank/DDBJ databases">
        <title>Diversity of sea star-associated densoviruses and transcribed endogenized viral elements of densovirus origin.</title>
        <authorList>
            <person name="Jackson E.W."/>
            <person name="Hewson I."/>
        </authorList>
    </citation>
    <scope>NUCLEOTIDE SEQUENCE</scope>
</reference>
<accession>A0A7L7YTH8</accession>
<protein>
    <submittedName>
        <fullName evidence="1">NS3</fullName>
    </submittedName>
</protein>
<gene>
    <name evidence="1" type="primary">NS3</name>
</gene>
<proteinExistence type="predicted"/>
<evidence type="ECO:0000313" key="1">
    <source>
        <dbReference type="EMBL" id="QOD39599.1"/>
    </source>
</evidence>
<name>A0A7L7YTH8_9VIRU</name>
<organism evidence="1">
    <name type="scientific">uncultured densovirus</name>
    <dbReference type="NCBI Taxonomy" id="748192"/>
    <lineage>
        <taxon>Viruses</taxon>
        <taxon>Monodnaviria</taxon>
        <taxon>Shotokuvirae</taxon>
        <taxon>Cossaviricota</taxon>
        <taxon>Quintoviricetes</taxon>
        <taxon>Piccovirales</taxon>
        <taxon>Parvoviridae</taxon>
        <taxon>Densovirinae</taxon>
        <taxon>environmental samples</taxon>
    </lineage>
</organism>